<accession>A0A3D8K216</accession>
<dbReference type="EMBL" id="QRGA01000006">
    <property type="protein sequence ID" value="RDU98946.1"/>
    <property type="molecule type" value="Genomic_DNA"/>
</dbReference>
<keyword evidence="1" id="KW-1133">Transmembrane helix</keyword>
<feature type="transmembrane region" description="Helical" evidence="1">
    <location>
        <begin position="174"/>
        <end position="195"/>
    </location>
</feature>
<feature type="transmembrane region" description="Helical" evidence="1">
    <location>
        <begin position="142"/>
        <end position="162"/>
    </location>
</feature>
<keyword evidence="1" id="KW-0472">Membrane</keyword>
<sequence length="288" mass="31332">MNAEHKTVDSAGEPLLTSGNGDYKEKWTHIRQHIEIRRTNDYCVGLDEKLKIDWGTTAEYDRVELANDEAVRKQRSAILADIAVEEASPRDDLDKDVVIRYKTLLGEACVLCFEGEFEGAQRTLESAKKYMASRSEERSRQWYVEASATATIPFLAVFAAIWCSRQSTSAFLGVNAFWLLLSGCGGAIGALLSVIARSGKLKFDVGAGQRLHYLEGSSRIVAGAISGLVAALAVRSDLVFGAFARDHLSLVTMLAAIAAGRGERLATSIISKFDEKTESMKSEGQTGG</sequence>
<protein>
    <submittedName>
        <fullName evidence="2">Uncharacterized protein</fullName>
    </submittedName>
</protein>
<dbReference type="AlphaFoldDB" id="A0A3D8K216"/>
<name>A0A3D8K216_9BURK</name>
<evidence type="ECO:0000313" key="3">
    <source>
        <dbReference type="Proteomes" id="UP000256838"/>
    </source>
</evidence>
<proteinExistence type="predicted"/>
<evidence type="ECO:0000256" key="1">
    <source>
        <dbReference type="SAM" id="Phobius"/>
    </source>
</evidence>
<dbReference type="RefSeq" id="WP_115533761.1">
    <property type="nucleotide sequence ID" value="NZ_QRGA01000006.1"/>
</dbReference>
<comment type="caution">
    <text evidence="2">The sequence shown here is derived from an EMBL/GenBank/DDBJ whole genome shotgun (WGS) entry which is preliminary data.</text>
</comment>
<keyword evidence="1" id="KW-0812">Transmembrane</keyword>
<dbReference type="Proteomes" id="UP000256838">
    <property type="component" value="Unassembled WGS sequence"/>
</dbReference>
<evidence type="ECO:0000313" key="2">
    <source>
        <dbReference type="EMBL" id="RDU98946.1"/>
    </source>
</evidence>
<gene>
    <name evidence="2" type="ORF">DWV00_11945</name>
</gene>
<organism evidence="2 3">
    <name type="scientific">Trinickia dinghuensis</name>
    <dbReference type="NCBI Taxonomy" id="2291023"/>
    <lineage>
        <taxon>Bacteria</taxon>
        <taxon>Pseudomonadati</taxon>
        <taxon>Pseudomonadota</taxon>
        <taxon>Betaproteobacteria</taxon>
        <taxon>Burkholderiales</taxon>
        <taxon>Burkholderiaceae</taxon>
        <taxon>Trinickia</taxon>
    </lineage>
</organism>
<dbReference type="OrthoDB" id="9153240at2"/>
<keyword evidence="3" id="KW-1185">Reference proteome</keyword>
<reference evidence="2 3" key="1">
    <citation type="submission" date="2018-08" db="EMBL/GenBank/DDBJ databases">
        <title>Paraburkholderia sp. DHOM06 isolated from forest soil.</title>
        <authorList>
            <person name="Gao Z.-H."/>
            <person name="Qiu L.-H."/>
        </authorList>
    </citation>
    <scope>NUCLEOTIDE SEQUENCE [LARGE SCALE GENOMIC DNA]</scope>
    <source>
        <strain evidence="2 3">DHOM06</strain>
    </source>
</reference>